<dbReference type="EMBL" id="MU856965">
    <property type="protein sequence ID" value="KAK4152684.1"/>
    <property type="molecule type" value="Genomic_DNA"/>
</dbReference>
<keyword evidence="4" id="KW-1185">Reference proteome</keyword>
<dbReference type="AlphaFoldDB" id="A0AAN6VK14"/>
<reference evidence="3" key="2">
    <citation type="submission" date="2023-05" db="EMBL/GenBank/DDBJ databases">
        <authorList>
            <consortium name="Lawrence Berkeley National Laboratory"/>
            <person name="Steindorff A."/>
            <person name="Hensen N."/>
            <person name="Bonometti L."/>
            <person name="Westerberg I."/>
            <person name="Brannstrom I.O."/>
            <person name="Guillou S."/>
            <person name="Cros-Aarteil S."/>
            <person name="Calhoun S."/>
            <person name="Haridas S."/>
            <person name="Kuo A."/>
            <person name="Mondo S."/>
            <person name="Pangilinan J."/>
            <person name="Riley R."/>
            <person name="Labutti K."/>
            <person name="Andreopoulos B."/>
            <person name="Lipzen A."/>
            <person name="Chen C."/>
            <person name="Yanf M."/>
            <person name="Daum C."/>
            <person name="Ng V."/>
            <person name="Clum A."/>
            <person name="Ohm R."/>
            <person name="Martin F."/>
            <person name="Silar P."/>
            <person name="Natvig D."/>
            <person name="Lalanne C."/>
            <person name="Gautier V."/>
            <person name="Ament-Velasquez S.L."/>
            <person name="Kruys A."/>
            <person name="Hutchinson M.I."/>
            <person name="Powell A.J."/>
            <person name="Barry K."/>
            <person name="Miller A.N."/>
            <person name="Grigoriev I.V."/>
            <person name="Debuchy R."/>
            <person name="Gladieux P."/>
            <person name="Thoren M.H."/>
            <person name="Johannesson H."/>
        </authorList>
    </citation>
    <scope>NUCLEOTIDE SEQUENCE</scope>
    <source>
        <strain evidence="3">CBS 538.74</strain>
    </source>
</reference>
<dbReference type="Proteomes" id="UP001302745">
    <property type="component" value="Unassembled WGS sequence"/>
</dbReference>
<accession>A0AAN6VK14</accession>
<evidence type="ECO:0000256" key="1">
    <source>
        <dbReference type="SAM" id="MobiDB-lite"/>
    </source>
</evidence>
<proteinExistence type="predicted"/>
<keyword evidence="2" id="KW-0472">Membrane</keyword>
<keyword evidence="2" id="KW-1133">Transmembrane helix</keyword>
<evidence type="ECO:0000256" key="2">
    <source>
        <dbReference type="SAM" id="Phobius"/>
    </source>
</evidence>
<feature type="transmembrane region" description="Helical" evidence="2">
    <location>
        <begin position="87"/>
        <end position="106"/>
    </location>
</feature>
<protein>
    <submittedName>
        <fullName evidence="3">Uncharacterized protein</fullName>
    </submittedName>
</protein>
<comment type="caution">
    <text evidence="3">The sequence shown here is derived from an EMBL/GenBank/DDBJ whole genome shotgun (WGS) entry which is preliminary data.</text>
</comment>
<gene>
    <name evidence="3" type="ORF">C8A00DRAFT_34599</name>
</gene>
<name>A0AAN6VK14_9PEZI</name>
<evidence type="ECO:0000313" key="3">
    <source>
        <dbReference type="EMBL" id="KAK4152684.1"/>
    </source>
</evidence>
<reference evidence="3" key="1">
    <citation type="journal article" date="2023" name="Mol. Phylogenet. Evol.">
        <title>Genome-scale phylogeny and comparative genomics of the fungal order Sordariales.</title>
        <authorList>
            <person name="Hensen N."/>
            <person name="Bonometti L."/>
            <person name="Westerberg I."/>
            <person name="Brannstrom I.O."/>
            <person name="Guillou S."/>
            <person name="Cros-Aarteil S."/>
            <person name="Calhoun S."/>
            <person name="Haridas S."/>
            <person name="Kuo A."/>
            <person name="Mondo S."/>
            <person name="Pangilinan J."/>
            <person name="Riley R."/>
            <person name="LaButti K."/>
            <person name="Andreopoulos B."/>
            <person name="Lipzen A."/>
            <person name="Chen C."/>
            <person name="Yan M."/>
            <person name="Daum C."/>
            <person name="Ng V."/>
            <person name="Clum A."/>
            <person name="Steindorff A."/>
            <person name="Ohm R.A."/>
            <person name="Martin F."/>
            <person name="Silar P."/>
            <person name="Natvig D.O."/>
            <person name="Lalanne C."/>
            <person name="Gautier V."/>
            <person name="Ament-Velasquez S.L."/>
            <person name="Kruys A."/>
            <person name="Hutchinson M.I."/>
            <person name="Powell A.J."/>
            <person name="Barry K."/>
            <person name="Miller A.N."/>
            <person name="Grigoriev I.V."/>
            <person name="Debuchy R."/>
            <person name="Gladieux P."/>
            <person name="Hiltunen Thoren M."/>
            <person name="Johannesson H."/>
        </authorList>
    </citation>
    <scope>NUCLEOTIDE SEQUENCE</scope>
    <source>
        <strain evidence="3">CBS 538.74</strain>
    </source>
</reference>
<organism evidence="3 4">
    <name type="scientific">Chaetomidium leptoderma</name>
    <dbReference type="NCBI Taxonomy" id="669021"/>
    <lineage>
        <taxon>Eukaryota</taxon>
        <taxon>Fungi</taxon>
        <taxon>Dikarya</taxon>
        <taxon>Ascomycota</taxon>
        <taxon>Pezizomycotina</taxon>
        <taxon>Sordariomycetes</taxon>
        <taxon>Sordariomycetidae</taxon>
        <taxon>Sordariales</taxon>
        <taxon>Chaetomiaceae</taxon>
        <taxon>Chaetomidium</taxon>
    </lineage>
</organism>
<feature type="transmembrane region" description="Helical" evidence="2">
    <location>
        <begin position="118"/>
        <end position="136"/>
    </location>
</feature>
<feature type="transmembrane region" description="Helical" evidence="2">
    <location>
        <begin position="16"/>
        <end position="37"/>
    </location>
</feature>
<feature type="region of interest" description="Disordered" evidence="1">
    <location>
        <begin position="44"/>
        <end position="66"/>
    </location>
</feature>
<evidence type="ECO:0000313" key="4">
    <source>
        <dbReference type="Proteomes" id="UP001302745"/>
    </source>
</evidence>
<keyword evidence="2" id="KW-0812">Transmembrane</keyword>
<sequence length="235" mass="26293">MIAKEYIDGHGVKHPYLTVLLGIVFVAQWLLTVGYTGGQKAAGHDARGPAEPAKPCGVSKSPNPQGLSPPRATLWLTPYVTTRWRKAAALAVYLITLGLQLLEGYWMMELLGTATARWFRLWLGLVGVEAWFYAALMDFPLGPTPAADSACPVPIRATENRWRYDPWDPMTRFNIFRDSYERKPPKGQKPHHCVKSLRNWPELGDEHPVTLLHSSTKQARASLSTKAKSMQRMNG</sequence>
<feature type="region of interest" description="Disordered" evidence="1">
    <location>
        <begin position="214"/>
        <end position="235"/>
    </location>
</feature>